<dbReference type="InterPro" id="IPR005031">
    <property type="entry name" value="COQ10_START"/>
</dbReference>
<evidence type="ECO:0000259" key="2">
    <source>
        <dbReference type="Pfam" id="PF03364"/>
    </source>
</evidence>
<comment type="similarity">
    <text evidence="1">Belongs to the ribosome association toxin RatA family.</text>
</comment>
<evidence type="ECO:0000313" key="4">
    <source>
        <dbReference type="Proteomes" id="UP000443353"/>
    </source>
</evidence>
<dbReference type="Pfam" id="PF03364">
    <property type="entry name" value="Polyketide_cyc"/>
    <property type="match status" value="1"/>
</dbReference>
<sequence>MKNTTDTGYEIAKWIGGAAAGALLMYMLDPDRGGARRAQSAAAVRNAGARTSSALGNVWRGAGERIGAAGDELRDRAAGMADGAGARSGSALERMGHAASEAFDAGIDRAKDALAKAGDAVGGGMDKARHALGSAADGDGHAVGNGMDKARAMAHDVRTRVRDTLQAGPGGEWTPTARNSALAGGGLLALYALSRRSPLAWMLGLAGAALLARGATNQPLLGMLRGRGIGMDQTIDFSKAIHIDAAPEDVYDLWTHYENFPHFMSHVVEVRDLGRGRSHWVVRGPGGSEFEWNAVLTEQTRPHRLAWRSEAGADIPQSGSIEFEPHRGGTRVTVHMSYTPPAGVVGHGLATLLGSDPKSQMDDDLARMKAFIERGAVPRDAARPRTSSRWLH</sequence>
<dbReference type="InterPro" id="IPR023393">
    <property type="entry name" value="START-like_dom_sf"/>
</dbReference>
<dbReference type="Proteomes" id="UP000443353">
    <property type="component" value="Unassembled WGS sequence"/>
</dbReference>
<name>A0A7X3FXW1_9BURK</name>
<reference evidence="3 4" key="1">
    <citation type="submission" date="2019-12" db="EMBL/GenBank/DDBJ databases">
        <authorList>
            <person name="Li C."/>
            <person name="Zhao J."/>
        </authorList>
    </citation>
    <scope>NUCLEOTIDE SEQUENCE [LARGE SCALE GENOMIC DNA]</scope>
    <source>
        <strain evidence="3 4">NEAU-DD11</strain>
    </source>
</reference>
<comment type="caution">
    <text evidence="3">The sequence shown here is derived from an EMBL/GenBank/DDBJ whole genome shotgun (WGS) entry which is preliminary data.</text>
</comment>
<organism evidence="3 4">
    <name type="scientific">Massilia cellulosiltytica</name>
    <dbReference type="NCBI Taxonomy" id="2683234"/>
    <lineage>
        <taxon>Bacteria</taxon>
        <taxon>Pseudomonadati</taxon>
        <taxon>Pseudomonadota</taxon>
        <taxon>Betaproteobacteria</taxon>
        <taxon>Burkholderiales</taxon>
        <taxon>Oxalobacteraceae</taxon>
        <taxon>Telluria group</taxon>
        <taxon>Massilia</taxon>
    </lineage>
</organism>
<protein>
    <submittedName>
        <fullName evidence="3">SRPBCC family protein</fullName>
    </submittedName>
</protein>
<dbReference type="PANTHER" id="PTHR33824:SF7">
    <property type="entry name" value="POLYKETIDE CYCLASE_DEHYDRASE AND LIPID TRANSPORT SUPERFAMILY PROTEIN"/>
    <property type="match status" value="1"/>
</dbReference>
<dbReference type="AlphaFoldDB" id="A0A7X3FXW1"/>
<feature type="domain" description="Coenzyme Q-binding protein COQ10 START" evidence="2">
    <location>
        <begin position="243"/>
        <end position="364"/>
    </location>
</feature>
<keyword evidence="4" id="KW-1185">Reference proteome</keyword>
<dbReference type="PANTHER" id="PTHR33824">
    <property type="entry name" value="POLYKETIDE CYCLASE/DEHYDRASE AND LIPID TRANSPORT SUPERFAMILY PROTEIN"/>
    <property type="match status" value="1"/>
</dbReference>
<dbReference type="InterPro" id="IPR047137">
    <property type="entry name" value="ORF3"/>
</dbReference>
<dbReference type="EMBL" id="WSES01000002">
    <property type="protein sequence ID" value="MVW59399.1"/>
    <property type="molecule type" value="Genomic_DNA"/>
</dbReference>
<proteinExistence type="inferred from homology"/>
<dbReference type="RefSeq" id="WP_056135507.1">
    <property type="nucleotide sequence ID" value="NZ_WSES01000002.1"/>
</dbReference>
<evidence type="ECO:0000256" key="1">
    <source>
        <dbReference type="ARBA" id="ARBA00008918"/>
    </source>
</evidence>
<dbReference type="CDD" id="cd07817">
    <property type="entry name" value="SRPBCC_8"/>
    <property type="match status" value="1"/>
</dbReference>
<accession>A0A7X3FXW1</accession>
<evidence type="ECO:0000313" key="3">
    <source>
        <dbReference type="EMBL" id="MVW59399.1"/>
    </source>
</evidence>
<gene>
    <name evidence="3" type="ORF">GPY61_05610</name>
</gene>
<dbReference type="Gene3D" id="3.30.530.20">
    <property type="match status" value="1"/>
</dbReference>
<dbReference type="SUPFAM" id="SSF55961">
    <property type="entry name" value="Bet v1-like"/>
    <property type="match status" value="1"/>
</dbReference>